<name>A0ABP8CNW4_9FLAO</name>
<evidence type="ECO:0000313" key="1">
    <source>
        <dbReference type="EMBL" id="GAA4241140.1"/>
    </source>
</evidence>
<sequence length="76" mass="9034">MTPSHQHYAIEDTKHSPQKQWLPHLLNGSHKLQGLEDKRGVLFSNSVLETYIQEEEKLKFSTFNSIRFWFYNSNLI</sequence>
<organism evidence="1 2">
    <name type="scientific">Winogradskyella damuponensis</name>
    <dbReference type="NCBI Taxonomy" id="943939"/>
    <lineage>
        <taxon>Bacteria</taxon>
        <taxon>Pseudomonadati</taxon>
        <taxon>Bacteroidota</taxon>
        <taxon>Flavobacteriia</taxon>
        <taxon>Flavobacteriales</taxon>
        <taxon>Flavobacteriaceae</taxon>
        <taxon>Winogradskyella</taxon>
    </lineage>
</organism>
<evidence type="ECO:0000313" key="2">
    <source>
        <dbReference type="Proteomes" id="UP001501682"/>
    </source>
</evidence>
<dbReference type="Proteomes" id="UP001501682">
    <property type="component" value="Unassembled WGS sequence"/>
</dbReference>
<gene>
    <name evidence="1" type="ORF">GCM10022292_06370</name>
</gene>
<accession>A0ABP8CNW4</accession>
<protein>
    <submittedName>
        <fullName evidence="1">Uncharacterized protein</fullName>
    </submittedName>
</protein>
<proteinExistence type="predicted"/>
<dbReference type="EMBL" id="BAABCB010000005">
    <property type="protein sequence ID" value="GAA4241140.1"/>
    <property type="molecule type" value="Genomic_DNA"/>
</dbReference>
<reference evidence="2" key="1">
    <citation type="journal article" date="2019" name="Int. J. Syst. Evol. Microbiol.">
        <title>The Global Catalogue of Microorganisms (GCM) 10K type strain sequencing project: providing services to taxonomists for standard genome sequencing and annotation.</title>
        <authorList>
            <consortium name="The Broad Institute Genomics Platform"/>
            <consortium name="The Broad Institute Genome Sequencing Center for Infectious Disease"/>
            <person name="Wu L."/>
            <person name="Ma J."/>
        </authorList>
    </citation>
    <scope>NUCLEOTIDE SEQUENCE [LARGE SCALE GENOMIC DNA]</scope>
    <source>
        <strain evidence="2">JCM 17633</strain>
    </source>
</reference>
<comment type="caution">
    <text evidence="1">The sequence shown here is derived from an EMBL/GenBank/DDBJ whole genome shotgun (WGS) entry which is preliminary data.</text>
</comment>
<keyword evidence="2" id="KW-1185">Reference proteome</keyword>
<dbReference type="RefSeq" id="WP_344712524.1">
    <property type="nucleotide sequence ID" value="NZ_BAABCB010000005.1"/>
</dbReference>